<evidence type="ECO:0000256" key="1">
    <source>
        <dbReference type="SAM" id="MobiDB-lite"/>
    </source>
</evidence>
<dbReference type="EMBL" id="BTSX01000006">
    <property type="protein sequence ID" value="GMT06915.1"/>
    <property type="molecule type" value="Genomic_DNA"/>
</dbReference>
<dbReference type="AlphaFoldDB" id="A0AAV5UM26"/>
<feature type="region of interest" description="Disordered" evidence="1">
    <location>
        <begin position="48"/>
        <end position="105"/>
    </location>
</feature>
<comment type="caution">
    <text evidence="2">The sequence shown here is derived from an EMBL/GenBank/DDBJ whole genome shotgun (WGS) entry which is preliminary data.</text>
</comment>
<gene>
    <name evidence="2" type="ORF">PENTCL1PPCAC_29089</name>
</gene>
<reference evidence="2" key="1">
    <citation type="submission" date="2023-10" db="EMBL/GenBank/DDBJ databases">
        <title>Genome assembly of Pristionchus species.</title>
        <authorList>
            <person name="Yoshida K."/>
            <person name="Sommer R.J."/>
        </authorList>
    </citation>
    <scope>NUCLEOTIDE SEQUENCE</scope>
    <source>
        <strain evidence="2">RS0144</strain>
    </source>
</reference>
<protein>
    <submittedName>
        <fullName evidence="2">Uncharacterized protein</fullName>
    </submittedName>
</protein>
<evidence type="ECO:0000313" key="3">
    <source>
        <dbReference type="Proteomes" id="UP001432027"/>
    </source>
</evidence>
<proteinExistence type="predicted"/>
<keyword evidence="3" id="KW-1185">Reference proteome</keyword>
<evidence type="ECO:0000313" key="2">
    <source>
        <dbReference type="EMBL" id="GMT06915.1"/>
    </source>
</evidence>
<feature type="non-terminal residue" evidence="2">
    <location>
        <position position="1"/>
    </location>
</feature>
<name>A0AAV5UM26_9BILA</name>
<accession>A0AAV5UM26</accession>
<feature type="compositionally biased region" description="Acidic residues" evidence="1">
    <location>
        <begin position="48"/>
        <end position="58"/>
    </location>
</feature>
<dbReference type="Proteomes" id="UP001432027">
    <property type="component" value="Unassembled WGS sequence"/>
</dbReference>
<feature type="compositionally biased region" description="Basic and acidic residues" evidence="1">
    <location>
        <begin position="83"/>
        <end position="96"/>
    </location>
</feature>
<sequence>DCRIIAESDYQDEEAKRRLIEAKHTKLEIKAERDAEAVVSYVLPDIAADADGDDEDDVQVLQHNSPQKNGDGAGPSTSAASADARHSSTPNRREIIGEDEYEIIE</sequence>
<organism evidence="2 3">
    <name type="scientific">Pristionchus entomophagus</name>
    <dbReference type="NCBI Taxonomy" id="358040"/>
    <lineage>
        <taxon>Eukaryota</taxon>
        <taxon>Metazoa</taxon>
        <taxon>Ecdysozoa</taxon>
        <taxon>Nematoda</taxon>
        <taxon>Chromadorea</taxon>
        <taxon>Rhabditida</taxon>
        <taxon>Rhabditina</taxon>
        <taxon>Diplogasteromorpha</taxon>
        <taxon>Diplogasteroidea</taxon>
        <taxon>Neodiplogasteridae</taxon>
        <taxon>Pristionchus</taxon>
    </lineage>
</organism>